<reference evidence="2 3" key="1">
    <citation type="submission" date="2018-09" db="EMBL/GenBank/DDBJ databases">
        <authorList>
            <person name="Grouzdev D.S."/>
            <person name="Krutkina M.S."/>
        </authorList>
    </citation>
    <scope>NUCLEOTIDE SEQUENCE [LARGE SCALE GENOMIC DNA]</scope>
    <source>
        <strain evidence="2 3">RmlP001</strain>
    </source>
</reference>
<keyword evidence="1" id="KW-1133">Transmembrane helix</keyword>
<dbReference type="InterPro" id="IPR036259">
    <property type="entry name" value="MFS_trans_sf"/>
</dbReference>
<dbReference type="AlphaFoldDB" id="A0A4Q2R7P5"/>
<feature type="transmembrane region" description="Helical" evidence="1">
    <location>
        <begin position="29"/>
        <end position="51"/>
    </location>
</feature>
<comment type="caution">
    <text evidence="2">The sequence shown here is derived from an EMBL/GenBank/DDBJ whole genome shotgun (WGS) entry which is preliminary data.</text>
</comment>
<keyword evidence="3" id="KW-1185">Reference proteome</keyword>
<accession>A0A4Q2R7P5</accession>
<evidence type="ECO:0000313" key="2">
    <source>
        <dbReference type="EMBL" id="RYB01709.1"/>
    </source>
</evidence>
<keyword evidence="1" id="KW-0472">Membrane</keyword>
<dbReference type="Proteomes" id="UP000289411">
    <property type="component" value="Unassembled WGS sequence"/>
</dbReference>
<dbReference type="SUPFAM" id="SSF103473">
    <property type="entry name" value="MFS general substrate transporter"/>
    <property type="match status" value="1"/>
</dbReference>
<evidence type="ECO:0000256" key="1">
    <source>
        <dbReference type="SAM" id="Phobius"/>
    </source>
</evidence>
<evidence type="ECO:0000313" key="3">
    <source>
        <dbReference type="Proteomes" id="UP000289411"/>
    </source>
</evidence>
<protein>
    <recommendedName>
        <fullName evidence="4">MFS transporter</fullName>
    </recommendedName>
</protein>
<organism evidence="2 3">
    <name type="scientific">Lichenibacterium ramalinae</name>
    <dbReference type="NCBI Taxonomy" id="2316527"/>
    <lineage>
        <taxon>Bacteria</taxon>
        <taxon>Pseudomonadati</taxon>
        <taxon>Pseudomonadota</taxon>
        <taxon>Alphaproteobacteria</taxon>
        <taxon>Hyphomicrobiales</taxon>
        <taxon>Lichenihabitantaceae</taxon>
        <taxon>Lichenibacterium</taxon>
    </lineage>
</organism>
<evidence type="ECO:0008006" key="4">
    <source>
        <dbReference type="Google" id="ProtNLM"/>
    </source>
</evidence>
<sequence>MHHERLVLGGFIGPFVTGWIRQVSGGYPAALVTLGCCLAAFGIVVFVFLSLTERRASGPHRLRTTALFTGADL</sequence>
<gene>
    <name evidence="2" type="ORF">D3272_24545</name>
</gene>
<keyword evidence="1" id="KW-0812">Transmembrane</keyword>
<dbReference type="RefSeq" id="WP_129221877.1">
    <property type="nucleotide sequence ID" value="NZ_QYBC01000030.1"/>
</dbReference>
<dbReference type="EMBL" id="QYBC01000030">
    <property type="protein sequence ID" value="RYB01709.1"/>
    <property type="molecule type" value="Genomic_DNA"/>
</dbReference>
<reference evidence="2 3" key="2">
    <citation type="submission" date="2019-02" db="EMBL/GenBank/DDBJ databases">
        <title>'Lichenibacterium ramalinii' gen. nov. sp. nov., 'Lichenibacterium minor' gen. nov. sp. nov.</title>
        <authorList>
            <person name="Pankratov T."/>
        </authorList>
    </citation>
    <scope>NUCLEOTIDE SEQUENCE [LARGE SCALE GENOMIC DNA]</scope>
    <source>
        <strain evidence="2 3">RmlP001</strain>
    </source>
</reference>
<name>A0A4Q2R7P5_9HYPH</name>
<proteinExistence type="predicted"/>